<dbReference type="GO" id="GO:0017057">
    <property type="term" value="F:6-phosphogluconolactonase activity"/>
    <property type="evidence" value="ECO:0007669"/>
    <property type="project" value="TreeGrafter"/>
</dbReference>
<evidence type="ECO:0000313" key="3">
    <source>
        <dbReference type="EMBL" id="KAF4467902.1"/>
    </source>
</evidence>
<evidence type="ECO:0000313" key="4">
    <source>
        <dbReference type="Proteomes" id="UP000554235"/>
    </source>
</evidence>
<evidence type="ECO:0000256" key="1">
    <source>
        <dbReference type="ARBA" id="ARBA00005564"/>
    </source>
</evidence>
<name>A0A8H4LEF1_9HYPO</name>
<dbReference type="InterPro" id="IPR015943">
    <property type="entry name" value="WD40/YVTN_repeat-like_dom_sf"/>
</dbReference>
<dbReference type="InterPro" id="IPR019405">
    <property type="entry name" value="Lactonase_7-beta_prop"/>
</dbReference>
<evidence type="ECO:0008006" key="5">
    <source>
        <dbReference type="Google" id="ProtNLM"/>
    </source>
</evidence>
<dbReference type="EMBL" id="JAADYS010000681">
    <property type="protein sequence ID" value="KAF4467902.1"/>
    <property type="molecule type" value="Genomic_DNA"/>
</dbReference>
<dbReference type="Pfam" id="PF10282">
    <property type="entry name" value="Lactonase"/>
    <property type="match status" value="1"/>
</dbReference>
<dbReference type="InterPro" id="IPR011048">
    <property type="entry name" value="Haem_d1_sf"/>
</dbReference>
<keyword evidence="4" id="KW-1185">Reference proteome</keyword>
<dbReference type="Gene3D" id="2.130.10.10">
    <property type="entry name" value="YVTN repeat-like/Quinoprotein amine dehydrogenase"/>
    <property type="match status" value="1"/>
</dbReference>
<gene>
    <name evidence="3" type="ORF">FALBO_5206</name>
</gene>
<keyword evidence="2" id="KW-0812">Transmembrane</keyword>
<proteinExistence type="inferred from homology"/>
<evidence type="ECO:0000256" key="2">
    <source>
        <dbReference type="SAM" id="Phobius"/>
    </source>
</evidence>
<dbReference type="Proteomes" id="UP000554235">
    <property type="component" value="Unassembled WGS sequence"/>
</dbReference>
<feature type="transmembrane region" description="Helical" evidence="2">
    <location>
        <begin position="20"/>
        <end position="42"/>
    </location>
</feature>
<accession>A0A8H4LEF1</accession>
<reference evidence="3 4" key="1">
    <citation type="submission" date="2020-01" db="EMBL/GenBank/DDBJ databases">
        <title>Identification and distribution of gene clusters putatively required for synthesis of sphingolipid metabolism inhibitors in phylogenetically diverse species of the filamentous fungus Fusarium.</title>
        <authorList>
            <person name="Kim H.-S."/>
            <person name="Busman M."/>
            <person name="Brown D.W."/>
            <person name="Divon H."/>
            <person name="Uhlig S."/>
            <person name="Proctor R.H."/>
        </authorList>
    </citation>
    <scope>NUCLEOTIDE SEQUENCE [LARGE SCALE GENOMIC DNA]</scope>
    <source>
        <strain evidence="3 4">NRRL 20459</strain>
    </source>
</reference>
<keyword evidence="2" id="KW-1133">Transmembrane helix</keyword>
<dbReference type="InterPro" id="IPR050282">
    <property type="entry name" value="Cycloisomerase_2"/>
</dbReference>
<dbReference type="SUPFAM" id="SSF51004">
    <property type="entry name" value="C-terminal (heme d1) domain of cytochrome cd1-nitrite reductase"/>
    <property type="match status" value="1"/>
</dbReference>
<keyword evidence="2" id="KW-0472">Membrane</keyword>
<comment type="caution">
    <text evidence="3">The sequence shown here is derived from an EMBL/GenBank/DDBJ whole genome shotgun (WGS) entry which is preliminary data.</text>
</comment>
<organism evidence="3 4">
    <name type="scientific">Fusarium albosuccineum</name>
    <dbReference type="NCBI Taxonomy" id="1237068"/>
    <lineage>
        <taxon>Eukaryota</taxon>
        <taxon>Fungi</taxon>
        <taxon>Dikarya</taxon>
        <taxon>Ascomycota</taxon>
        <taxon>Pezizomycotina</taxon>
        <taxon>Sordariomycetes</taxon>
        <taxon>Hypocreomycetidae</taxon>
        <taxon>Hypocreales</taxon>
        <taxon>Nectriaceae</taxon>
        <taxon>Fusarium</taxon>
        <taxon>Fusarium decemcellulare species complex</taxon>
    </lineage>
</organism>
<dbReference type="AlphaFoldDB" id="A0A8H4LEF1"/>
<sequence>MGLFDRHAPAWRNPFRDNIAALLVSTLLLAAPMLALMLHCIYHTFYSRHASLGMSHGFSTPFEDAHSPSSFLYVASYSGIVTTLNLTRGRQGGTPLALEHVSTTEGCAGSPSWLTLDHPNSVLYCTDEGLKDGRNGSLSSLRTTQDGKLTPLDQVPTVLGPVSAVLYGERSQGLAVAHYGGSAFTTWNIQDPANLTSVEVRNFKLSEPGSDPSRQEAPHPHAAALDPSGHFVLVPDLGADLVRIYSVEAAGLALTELDPLVVAAGSGPRHVAFAVKETRTFMYLVTELANTIVGYEVTYGSGSIAFEEIWNSGTHGKDEDVPEDAAASEIVVSSDSKFLILSSRNESSLHIPNFDAENSTSIISDPLINFVIDAETGHLTLRQEVPSGGRWPRQFAINKAGTLVAVALQGDGRVVVIERDVENGVLGDFVAYAEVGGEVTAVIFNE</sequence>
<dbReference type="PANTHER" id="PTHR30344">
    <property type="entry name" value="6-PHOSPHOGLUCONOLACTONASE-RELATED"/>
    <property type="match status" value="1"/>
</dbReference>
<comment type="similarity">
    <text evidence="1">Belongs to the cycloisomerase 2 family.</text>
</comment>
<protein>
    <recommendedName>
        <fullName evidence="5">6-phosphogluconolactonase</fullName>
    </recommendedName>
</protein>
<dbReference type="PANTHER" id="PTHR30344:SF1">
    <property type="entry name" value="6-PHOSPHOGLUCONOLACTONASE"/>
    <property type="match status" value="1"/>
</dbReference>
<dbReference type="OrthoDB" id="9972196at2759"/>